<evidence type="ECO:0000313" key="3">
    <source>
        <dbReference type="Proteomes" id="UP000030518"/>
    </source>
</evidence>
<gene>
    <name evidence="2" type="ORF">LF41_2914</name>
</gene>
<proteinExistence type="predicted"/>
<dbReference type="Proteomes" id="UP000030518">
    <property type="component" value="Unassembled WGS sequence"/>
</dbReference>
<sequence length="41" mass="4551">MVRHVPKLLGAKRCMIRLARQTKSGRRRSVGDVEHGGAIPL</sequence>
<reference evidence="2 3" key="1">
    <citation type="submission" date="2014-09" db="EMBL/GenBank/DDBJ databases">
        <title>Genome sequences of Lysobacter dokdonensis DS-58.</title>
        <authorList>
            <person name="Kim J.F."/>
            <person name="Kwak M.-J."/>
        </authorList>
    </citation>
    <scope>NUCLEOTIDE SEQUENCE [LARGE SCALE GENOMIC DNA]</scope>
    <source>
        <strain evidence="2 3">DS-58</strain>
    </source>
</reference>
<accession>A0A0A2WHJ0</accession>
<feature type="region of interest" description="Disordered" evidence="1">
    <location>
        <begin position="21"/>
        <end position="41"/>
    </location>
</feature>
<dbReference type="EMBL" id="JRKJ01000008">
    <property type="protein sequence ID" value="KGQ19268.1"/>
    <property type="molecule type" value="Genomic_DNA"/>
</dbReference>
<dbReference type="AlphaFoldDB" id="A0A0A2WHJ0"/>
<protein>
    <submittedName>
        <fullName evidence="2">Uncharacterized protein</fullName>
    </submittedName>
</protein>
<name>A0A0A2WHJ0_9GAMM</name>
<keyword evidence="3" id="KW-1185">Reference proteome</keyword>
<evidence type="ECO:0000313" key="2">
    <source>
        <dbReference type="EMBL" id="KGQ19268.1"/>
    </source>
</evidence>
<comment type="caution">
    <text evidence="2">The sequence shown here is derived from an EMBL/GenBank/DDBJ whole genome shotgun (WGS) entry which is preliminary data.</text>
</comment>
<organism evidence="2 3">
    <name type="scientific">Lysobacter dokdonensis DS-58</name>
    <dbReference type="NCBI Taxonomy" id="1300345"/>
    <lineage>
        <taxon>Bacteria</taxon>
        <taxon>Pseudomonadati</taxon>
        <taxon>Pseudomonadota</taxon>
        <taxon>Gammaproteobacteria</taxon>
        <taxon>Lysobacterales</taxon>
        <taxon>Lysobacteraceae</taxon>
        <taxon>Noviluteimonas</taxon>
    </lineage>
</organism>
<evidence type="ECO:0000256" key="1">
    <source>
        <dbReference type="SAM" id="MobiDB-lite"/>
    </source>
</evidence>